<evidence type="ECO:0008006" key="4">
    <source>
        <dbReference type="Google" id="ProtNLM"/>
    </source>
</evidence>
<keyword evidence="3" id="KW-1185">Reference proteome</keyword>
<gene>
    <name evidence="2" type="ORF">H6G81_05930</name>
</gene>
<sequence>MFDPQQQRIADNYLQLADTTGKAALELAKILIDTFKKVREILKEREETDKIAIEVGKDTYNLVPDKSTPGAYKWEKVDLNQGIDGRDTVILMPDMYMDNVRYTIEFETHNEPSDYQAQTLAARIVQDVPDLGENSSSDYEPAIRITAYTELGNKTVIYEQDSEGKCRTNLITENLSQDEIMDVAYEPLIKLLPPSSDIVKNYQDTKSFIEKSENFQPETNVNSQPSDIESSQFDNISAAANDMLSKVLNNTNLEENPTEIIASRDKIQSGEFITVEDIPPDEETIDFLENIDISNPPDFDYPPDEDEQITAIAQNHEQAELTDKTILEPSNQIDNQPLNVENSESTLSTVAESAEDNFEEVIINNLQEEVENQENYTSNEITVTNKKKPVDSENPSVTPKKENLEEEEQYAAQYTYQQAANSEGVEPQAQQWARQVEVPIYEIKNKQAEKERYNGENKDIAQAATEMLKKYGTIEQDGSRIYRSDAFVIRQEGDTVSIHRRSDELQGWSNSLMKFKPGKGDKEPKITKQPTKMLGVERQEFLIISEHLQDKGKLPDLSSSDIRDVANSLGSLAPAGTIKTLEVFKQNEMLDTLNNILLTALKDELAVGEFTIKRTRDPKGKKASLQLFKTTEERGTQELVKFDLTKTEEGIKKEVAKMNISDYDINQVKFIAQNANKLNLEQIFEGGQTAQTQQPPNQGELGTQQAPQPQQIQSAGDIPVQVHPYIAQEWAEMTKKGGPAWGGAMNQGNEEILQKLKDNNGKLPIADQREMYLKIMTHKTNEAQKQGESTIEFTPLKDIMQDLQQWRAEEIKQQFTPTQVVRDYKKQKVAAAAPGRKAVGGGLEL</sequence>
<accession>A0ABR8GM08</accession>
<organism evidence="2 3">
    <name type="scientific">Scytonema hofmannii FACHB-248</name>
    <dbReference type="NCBI Taxonomy" id="1842502"/>
    <lineage>
        <taxon>Bacteria</taxon>
        <taxon>Bacillati</taxon>
        <taxon>Cyanobacteriota</taxon>
        <taxon>Cyanophyceae</taxon>
        <taxon>Nostocales</taxon>
        <taxon>Scytonemataceae</taxon>
        <taxon>Scytonema</taxon>
    </lineage>
</organism>
<evidence type="ECO:0000313" key="3">
    <source>
        <dbReference type="Proteomes" id="UP000660380"/>
    </source>
</evidence>
<dbReference type="Proteomes" id="UP000660380">
    <property type="component" value="Unassembled WGS sequence"/>
</dbReference>
<feature type="region of interest" description="Disordered" evidence="1">
    <location>
        <begin position="374"/>
        <end position="406"/>
    </location>
</feature>
<comment type="caution">
    <text evidence="2">The sequence shown here is derived from an EMBL/GenBank/DDBJ whole genome shotgun (WGS) entry which is preliminary data.</text>
</comment>
<dbReference type="EMBL" id="JACJTA010000008">
    <property type="protein sequence ID" value="MBD2604074.1"/>
    <property type="molecule type" value="Genomic_DNA"/>
</dbReference>
<evidence type="ECO:0000313" key="2">
    <source>
        <dbReference type="EMBL" id="MBD2604074.1"/>
    </source>
</evidence>
<proteinExistence type="predicted"/>
<dbReference type="RefSeq" id="WP_029631215.1">
    <property type="nucleotide sequence ID" value="NZ_JACJTA010000008.1"/>
</dbReference>
<feature type="region of interest" description="Disordered" evidence="1">
    <location>
        <begin position="688"/>
        <end position="712"/>
    </location>
</feature>
<protein>
    <recommendedName>
        <fullName evidence="4">Large polyvalent protein-associated domain-containing protein</fullName>
    </recommendedName>
</protein>
<name>A0ABR8GM08_9CYAN</name>
<reference evidence="2 3" key="1">
    <citation type="journal article" date="2020" name="ISME J.">
        <title>Comparative genomics reveals insights into cyanobacterial evolution and habitat adaptation.</title>
        <authorList>
            <person name="Chen M.Y."/>
            <person name="Teng W.K."/>
            <person name="Zhao L."/>
            <person name="Hu C.X."/>
            <person name="Zhou Y.K."/>
            <person name="Han B.P."/>
            <person name="Song L.R."/>
            <person name="Shu W.S."/>
        </authorList>
    </citation>
    <scope>NUCLEOTIDE SEQUENCE [LARGE SCALE GENOMIC DNA]</scope>
    <source>
        <strain evidence="2 3">FACHB-248</strain>
    </source>
</reference>
<evidence type="ECO:0000256" key="1">
    <source>
        <dbReference type="SAM" id="MobiDB-lite"/>
    </source>
</evidence>
<feature type="compositionally biased region" description="Polar residues" evidence="1">
    <location>
        <begin position="688"/>
        <end position="703"/>
    </location>
</feature>